<name>A0ABS9CKC6_9BACT</name>
<dbReference type="Pfam" id="PF19910">
    <property type="entry name" value="DUF6383"/>
    <property type="match status" value="1"/>
</dbReference>
<proteinExistence type="predicted"/>
<reference evidence="3 4" key="1">
    <citation type="submission" date="2020-12" db="EMBL/GenBank/DDBJ databases">
        <title>Whole genome sequences of gut porcine anaerobes.</title>
        <authorList>
            <person name="Kubasova T."/>
            <person name="Jahodarova E."/>
            <person name="Rychlik I."/>
        </authorList>
    </citation>
    <scope>NUCLEOTIDE SEQUENCE [LARGE SCALE GENOMIC DNA]</scope>
    <source>
        <strain evidence="3 4">An925</strain>
    </source>
</reference>
<evidence type="ECO:0000313" key="3">
    <source>
        <dbReference type="EMBL" id="MCF2564767.1"/>
    </source>
</evidence>
<accession>A0ABS9CKC6</accession>
<dbReference type="EMBL" id="JADYTN010000037">
    <property type="protein sequence ID" value="MCF2564767.1"/>
    <property type="molecule type" value="Genomic_DNA"/>
</dbReference>
<feature type="domain" description="DUF6383" evidence="2">
    <location>
        <begin position="35"/>
        <end position="101"/>
    </location>
</feature>
<sequence>MRRLLLLIALFATVMLTLPVQAANSNMVSVAREAGNEEIHISVAKNAVHVMGAQGKILEVISLIGRHVMTVRIDSPAQKIELNLPKGCYIIKVGKVTRKVIL</sequence>
<keyword evidence="4" id="KW-1185">Reference proteome</keyword>
<evidence type="ECO:0000313" key="4">
    <source>
        <dbReference type="Proteomes" id="UP001200470"/>
    </source>
</evidence>
<dbReference type="Proteomes" id="UP001200470">
    <property type="component" value="Unassembled WGS sequence"/>
</dbReference>
<feature type="chain" id="PRO_5045802633" evidence="1">
    <location>
        <begin position="23"/>
        <end position="102"/>
    </location>
</feature>
<keyword evidence="1" id="KW-0732">Signal</keyword>
<dbReference type="RefSeq" id="WP_301638642.1">
    <property type="nucleotide sequence ID" value="NZ_JADYTN010000037.1"/>
</dbReference>
<evidence type="ECO:0000259" key="2">
    <source>
        <dbReference type="Pfam" id="PF19910"/>
    </source>
</evidence>
<comment type="caution">
    <text evidence="3">The sequence shown here is derived from an EMBL/GenBank/DDBJ whole genome shotgun (WGS) entry which is preliminary data.</text>
</comment>
<evidence type="ECO:0000256" key="1">
    <source>
        <dbReference type="SAM" id="SignalP"/>
    </source>
</evidence>
<feature type="signal peptide" evidence="1">
    <location>
        <begin position="1"/>
        <end position="22"/>
    </location>
</feature>
<gene>
    <name evidence="3" type="ORF">I6E12_11740</name>
</gene>
<organism evidence="3 4">
    <name type="scientific">Xylanibacter brevis</name>
    <dbReference type="NCBI Taxonomy" id="83231"/>
    <lineage>
        <taxon>Bacteria</taxon>
        <taxon>Pseudomonadati</taxon>
        <taxon>Bacteroidota</taxon>
        <taxon>Bacteroidia</taxon>
        <taxon>Bacteroidales</taxon>
        <taxon>Prevotellaceae</taxon>
        <taxon>Xylanibacter</taxon>
    </lineage>
</organism>
<dbReference type="InterPro" id="IPR045963">
    <property type="entry name" value="DUF6383"/>
</dbReference>
<protein>
    <submittedName>
        <fullName evidence="3">T9SS type A sorting domain-containing protein</fullName>
    </submittedName>
</protein>